<sequence>MEGKPTLQSFPALSGGSGSALHQVKRRSKNPPKVGSPSGTPREIDAGLVIAGHSILYRDQQSRTVLKPFQAPPRGEKEANFYTEITKAASPETKILKTLCPRFYGVVESSEPNPAHSAFIRLEDLTRPFRDPCICDIKMGRVTYDPDATEEKKRRESVKYLPLINTGFQLLGCRISSDSGSKAQNLDKKWGRSLEEDQLVNIGLGKFLSSAGPVERNILVIKGILDRLLLIRDFFAVQTNYRFYASSLLILYEGYSPAELGSQGSSDSEDDRSRLHEPRVDVRMIDFAHVWNGDGVNLDENYLFGLNNLILAFESLLIEGTDPQASPI</sequence>
<dbReference type="InParanoid" id="E4XC15"/>
<dbReference type="EMBL" id="FN653035">
    <property type="protein sequence ID" value="CBY09140.1"/>
    <property type="molecule type" value="Genomic_DNA"/>
</dbReference>
<organism evidence="10 11">
    <name type="scientific">Oikopleura dioica</name>
    <name type="common">Tunicate</name>
    <dbReference type="NCBI Taxonomy" id="34765"/>
    <lineage>
        <taxon>Eukaryota</taxon>
        <taxon>Metazoa</taxon>
        <taxon>Chordata</taxon>
        <taxon>Tunicata</taxon>
        <taxon>Appendicularia</taxon>
        <taxon>Copelata</taxon>
        <taxon>Oikopleuridae</taxon>
        <taxon>Oikopleura</taxon>
    </lineage>
</organism>
<evidence type="ECO:0000256" key="6">
    <source>
        <dbReference type="ARBA" id="ARBA00036164"/>
    </source>
</evidence>
<keyword evidence="2 8" id="KW-0808">Transferase</keyword>
<dbReference type="Pfam" id="PF03770">
    <property type="entry name" value="IPK"/>
    <property type="match status" value="1"/>
</dbReference>
<dbReference type="GO" id="GO:0005634">
    <property type="term" value="C:nucleus"/>
    <property type="evidence" value="ECO:0007669"/>
    <property type="project" value="TreeGrafter"/>
</dbReference>
<comment type="similarity">
    <text evidence="1 8">Belongs to the inositol phosphokinase (IPK) family.</text>
</comment>
<dbReference type="AlphaFoldDB" id="E4XC15"/>
<evidence type="ECO:0000256" key="8">
    <source>
        <dbReference type="RuleBase" id="RU363090"/>
    </source>
</evidence>
<comment type="catalytic activity">
    <reaction evidence="7">
        <text>1D-myo-inositol 1,3,4,6-tetrakisphosphate + ATP = 1D-myo-inositol 1,3,4,5,6-pentakisphosphate + ADP + H(+)</text>
        <dbReference type="Rhea" id="RHEA:12717"/>
        <dbReference type="ChEBI" id="CHEBI:15378"/>
        <dbReference type="ChEBI" id="CHEBI:30616"/>
        <dbReference type="ChEBI" id="CHEBI:57660"/>
        <dbReference type="ChEBI" id="CHEBI:57733"/>
        <dbReference type="ChEBI" id="CHEBI:456216"/>
        <dbReference type="EC" id="2.7.1.140"/>
    </reaction>
</comment>
<keyword evidence="4 8" id="KW-0418">Kinase</keyword>
<evidence type="ECO:0000256" key="4">
    <source>
        <dbReference type="ARBA" id="ARBA00022777"/>
    </source>
</evidence>
<dbReference type="Gene3D" id="3.30.470.160">
    <property type="entry name" value="Inositol polyphosphate kinase"/>
    <property type="match status" value="1"/>
</dbReference>
<dbReference type="PANTHER" id="PTHR12400">
    <property type="entry name" value="INOSITOL POLYPHOSPHATE KINASE"/>
    <property type="match status" value="1"/>
</dbReference>
<protein>
    <recommendedName>
        <fullName evidence="8">Kinase</fullName>
        <ecNumber evidence="8">2.7.-.-</ecNumber>
    </recommendedName>
</protein>
<dbReference type="Proteomes" id="UP000001307">
    <property type="component" value="Unassembled WGS sequence"/>
</dbReference>
<evidence type="ECO:0000256" key="1">
    <source>
        <dbReference type="ARBA" id="ARBA00007374"/>
    </source>
</evidence>
<proteinExistence type="inferred from homology"/>
<evidence type="ECO:0000256" key="2">
    <source>
        <dbReference type="ARBA" id="ARBA00022679"/>
    </source>
</evidence>
<dbReference type="GO" id="GO:0008440">
    <property type="term" value="F:inositol-1,4,5-trisphosphate 3-kinase activity"/>
    <property type="evidence" value="ECO:0007669"/>
    <property type="project" value="TreeGrafter"/>
</dbReference>
<feature type="compositionally biased region" description="Polar residues" evidence="9">
    <location>
        <begin position="1"/>
        <end position="11"/>
    </location>
</feature>
<feature type="region of interest" description="Disordered" evidence="9">
    <location>
        <begin position="1"/>
        <end position="43"/>
    </location>
</feature>
<evidence type="ECO:0000256" key="5">
    <source>
        <dbReference type="ARBA" id="ARBA00022840"/>
    </source>
</evidence>
<evidence type="ECO:0000313" key="11">
    <source>
        <dbReference type="Proteomes" id="UP000001307"/>
    </source>
</evidence>
<evidence type="ECO:0000256" key="9">
    <source>
        <dbReference type="SAM" id="MobiDB-lite"/>
    </source>
</evidence>
<keyword evidence="11" id="KW-1185">Reference proteome</keyword>
<dbReference type="GO" id="GO:0032958">
    <property type="term" value="P:inositol phosphate biosynthetic process"/>
    <property type="evidence" value="ECO:0007669"/>
    <property type="project" value="InterPro"/>
</dbReference>
<dbReference type="InterPro" id="IPR038286">
    <property type="entry name" value="IPK_sf"/>
</dbReference>
<evidence type="ECO:0000256" key="7">
    <source>
        <dbReference type="ARBA" id="ARBA00036525"/>
    </source>
</evidence>
<keyword evidence="5" id="KW-0067">ATP-binding</keyword>
<comment type="catalytic activity">
    <reaction evidence="6">
        <text>1D-myo-inositol 1,4,5-trisphosphate + 2 ATP = 1D-myo-inositol 1,3,4,5,6-pentakisphosphate + 2 ADP + 2 H(+)</text>
        <dbReference type="Rhea" id="RHEA:32359"/>
        <dbReference type="ChEBI" id="CHEBI:15378"/>
        <dbReference type="ChEBI" id="CHEBI:30616"/>
        <dbReference type="ChEBI" id="CHEBI:57733"/>
        <dbReference type="ChEBI" id="CHEBI:203600"/>
        <dbReference type="ChEBI" id="CHEBI:456216"/>
        <dbReference type="EC" id="2.7.1.151"/>
    </reaction>
</comment>
<evidence type="ECO:0000313" key="10">
    <source>
        <dbReference type="EMBL" id="CBY09140.1"/>
    </source>
</evidence>
<reference evidence="10 11" key="1">
    <citation type="journal article" date="2010" name="Science">
        <title>Plasticity of animal genome architecture unmasked by rapid evolution of a pelagic tunicate.</title>
        <authorList>
            <person name="Denoeud F."/>
            <person name="Henriet S."/>
            <person name="Mungpakdee S."/>
            <person name="Aury J.M."/>
            <person name="Da Silva C."/>
            <person name="Brinkmann H."/>
            <person name="Mikhaleva J."/>
            <person name="Olsen L.C."/>
            <person name="Jubin C."/>
            <person name="Canestro C."/>
            <person name="Bouquet J.M."/>
            <person name="Danks G."/>
            <person name="Poulain J."/>
            <person name="Campsteijn C."/>
            <person name="Adamski M."/>
            <person name="Cross I."/>
            <person name="Yadetie F."/>
            <person name="Muffato M."/>
            <person name="Louis A."/>
            <person name="Butcher S."/>
            <person name="Tsagkogeorga G."/>
            <person name="Konrad A."/>
            <person name="Singh S."/>
            <person name="Jensen M.F."/>
            <person name="Cong E.H."/>
            <person name="Eikeseth-Otteraa H."/>
            <person name="Noel B."/>
            <person name="Anthouard V."/>
            <person name="Porcel B.M."/>
            <person name="Kachouri-Lafond R."/>
            <person name="Nishino A."/>
            <person name="Ugolini M."/>
            <person name="Chourrout P."/>
            <person name="Nishida H."/>
            <person name="Aasland R."/>
            <person name="Huzurbazar S."/>
            <person name="Westhof E."/>
            <person name="Delsuc F."/>
            <person name="Lehrach H."/>
            <person name="Reinhardt R."/>
            <person name="Weissenbach J."/>
            <person name="Roy S.W."/>
            <person name="Artiguenave F."/>
            <person name="Postlethwait J.H."/>
            <person name="Manak J.R."/>
            <person name="Thompson E.M."/>
            <person name="Jaillon O."/>
            <person name="Du Pasquier L."/>
            <person name="Boudinot P."/>
            <person name="Liberles D.A."/>
            <person name="Volff J.N."/>
            <person name="Philippe H."/>
            <person name="Lenhard B."/>
            <person name="Roest Crollius H."/>
            <person name="Wincker P."/>
            <person name="Chourrout D."/>
        </authorList>
    </citation>
    <scope>NUCLEOTIDE SEQUENCE [LARGE SCALE GENOMIC DNA]</scope>
</reference>
<dbReference type="GO" id="GO:0047326">
    <property type="term" value="F:inositol-1,3,4,6-tetrakisphosphate 5-kinase activity"/>
    <property type="evidence" value="ECO:0007669"/>
    <property type="project" value="RHEA"/>
</dbReference>
<name>E4XC15_OIKDI</name>
<evidence type="ECO:0000256" key="3">
    <source>
        <dbReference type="ARBA" id="ARBA00022741"/>
    </source>
</evidence>
<dbReference type="GO" id="GO:0005737">
    <property type="term" value="C:cytoplasm"/>
    <property type="evidence" value="ECO:0007669"/>
    <property type="project" value="TreeGrafter"/>
</dbReference>
<accession>E4XC15</accession>
<dbReference type="PANTHER" id="PTHR12400:SF51">
    <property type="entry name" value="INOSITOL POLYPHOSPHATE MULTIKINASE"/>
    <property type="match status" value="1"/>
</dbReference>
<dbReference type="GO" id="GO:0005524">
    <property type="term" value="F:ATP binding"/>
    <property type="evidence" value="ECO:0007669"/>
    <property type="project" value="UniProtKB-KW"/>
</dbReference>
<keyword evidence="3" id="KW-0547">Nucleotide-binding</keyword>
<dbReference type="SUPFAM" id="SSF56104">
    <property type="entry name" value="SAICAR synthase-like"/>
    <property type="match status" value="1"/>
</dbReference>
<dbReference type="OrthoDB" id="338650at2759"/>
<gene>
    <name evidence="10" type="ORF">GSOID_T00007667001</name>
</gene>
<dbReference type="EC" id="2.7.-.-" evidence="8"/>
<dbReference type="InterPro" id="IPR005522">
    <property type="entry name" value="IPK"/>
</dbReference>